<evidence type="ECO:0000259" key="4">
    <source>
        <dbReference type="Pfam" id="PF02885"/>
    </source>
</evidence>
<sequence>MDMPAAIRAVTERRDLTQEEMQSVMNTIMTGEATPAQIGGFLVGLRMKGETIDEITAAAQVMRELATKVNISGEHIVDIVGTGGDGSGTFNISTASC</sequence>
<keyword evidence="1 5" id="KW-0328">Glycosyltransferase</keyword>
<dbReference type="InterPro" id="IPR005940">
    <property type="entry name" value="Anthranilate_Pribosyl_Tfrase"/>
</dbReference>
<evidence type="ECO:0000256" key="1">
    <source>
        <dbReference type="ARBA" id="ARBA00022676"/>
    </source>
</evidence>
<evidence type="ECO:0000256" key="2">
    <source>
        <dbReference type="ARBA" id="ARBA00022679"/>
    </source>
</evidence>
<proteinExistence type="predicted"/>
<dbReference type="Gene3D" id="1.20.970.10">
    <property type="entry name" value="Transferase, Pyrimidine Nucleoside Phosphorylase, Chain C"/>
    <property type="match status" value="1"/>
</dbReference>
<dbReference type="Gene3D" id="3.40.1030.10">
    <property type="entry name" value="Nucleoside phosphorylase/phosphoribosyltransferase catalytic domain"/>
    <property type="match status" value="1"/>
</dbReference>
<dbReference type="InterPro" id="IPR036320">
    <property type="entry name" value="Glycosyl_Trfase_fam3_N_dom_sf"/>
</dbReference>
<feature type="domain" description="Glycosyl transferase family 3" evidence="3">
    <location>
        <begin position="74"/>
        <end position="96"/>
    </location>
</feature>
<feature type="domain" description="Glycosyl transferase family 3 N-terminal" evidence="4">
    <location>
        <begin position="6"/>
        <end position="66"/>
    </location>
</feature>
<accession>A0A3B1AUA2</accession>
<dbReference type="SUPFAM" id="SSF47648">
    <property type="entry name" value="Nucleoside phosphorylase/phosphoribosyltransferase N-terminal domain"/>
    <property type="match status" value="1"/>
</dbReference>
<dbReference type="FunFam" id="1.20.970.10:FF:000006">
    <property type="entry name" value="Anthranilate phosphoribosyltransferase"/>
    <property type="match status" value="1"/>
</dbReference>
<dbReference type="PANTHER" id="PTHR43285:SF2">
    <property type="entry name" value="ANTHRANILATE PHOSPHORIBOSYLTRANSFERASE"/>
    <property type="match status" value="1"/>
</dbReference>
<dbReference type="GO" id="GO:0005829">
    <property type="term" value="C:cytosol"/>
    <property type="evidence" value="ECO:0007669"/>
    <property type="project" value="TreeGrafter"/>
</dbReference>
<evidence type="ECO:0000259" key="3">
    <source>
        <dbReference type="Pfam" id="PF00591"/>
    </source>
</evidence>
<dbReference type="Pfam" id="PF00591">
    <property type="entry name" value="Glycos_transf_3"/>
    <property type="match status" value="1"/>
</dbReference>
<protein>
    <submittedName>
        <fullName evidence="5">Anthranilate phosphoribosyltransferase</fullName>
        <ecNumber evidence="5">2.4.2.18</ecNumber>
    </submittedName>
</protein>
<gene>
    <name evidence="5" type="ORF">MNBD_GAMMA19-1634</name>
</gene>
<dbReference type="SUPFAM" id="SSF52418">
    <property type="entry name" value="Nucleoside phosphorylase/phosphoribosyltransferase catalytic domain"/>
    <property type="match status" value="1"/>
</dbReference>
<evidence type="ECO:0000313" key="5">
    <source>
        <dbReference type="EMBL" id="VAX02928.1"/>
    </source>
</evidence>
<organism evidence="5">
    <name type="scientific">hydrothermal vent metagenome</name>
    <dbReference type="NCBI Taxonomy" id="652676"/>
    <lineage>
        <taxon>unclassified sequences</taxon>
        <taxon>metagenomes</taxon>
        <taxon>ecological metagenomes</taxon>
    </lineage>
</organism>
<dbReference type="InterPro" id="IPR017459">
    <property type="entry name" value="Glycosyl_Trfase_fam3_N_dom"/>
</dbReference>
<dbReference type="AlphaFoldDB" id="A0A3B1AUA2"/>
<dbReference type="Pfam" id="PF02885">
    <property type="entry name" value="Glycos_trans_3N"/>
    <property type="match status" value="1"/>
</dbReference>
<dbReference type="EMBL" id="UOFV01000357">
    <property type="protein sequence ID" value="VAX02928.1"/>
    <property type="molecule type" value="Genomic_DNA"/>
</dbReference>
<name>A0A3B1AUA2_9ZZZZ</name>
<dbReference type="GO" id="GO:0000162">
    <property type="term" value="P:L-tryptophan biosynthetic process"/>
    <property type="evidence" value="ECO:0007669"/>
    <property type="project" value="InterPro"/>
</dbReference>
<dbReference type="EC" id="2.4.2.18" evidence="5"/>
<dbReference type="InterPro" id="IPR035902">
    <property type="entry name" value="Nuc_phospho_transferase"/>
</dbReference>
<dbReference type="GO" id="GO:0004048">
    <property type="term" value="F:anthranilate phosphoribosyltransferase activity"/>
    <property type="evidence" value="ECO:0007669"/>
    <property type="project" value="UniProtKB-EC"/>
</dbReference>
<dbReference type="InterPro" id="IPR000312">
    <property type="entry name" value="Glycosyl_Trfase_fam3"/>
</dbReference>
<reference evidence="5" key="1">
    <citation type="submission" date="2018-06" db="EMBL/GenBank/DDBJ databases">
        <authorList>
            <person name="Zhirakovskaya E."/>
        </authorList>
    </citation>
    <scope>NUCLEOTIDE SEQUENCE</scope>
</reference>
<keyword evidence="2 5" id="KW-0808">Transferase</keyword>
<feature type="non-terminal residue" evidence="5">
    <location>
        <position position="97"/>
    </location>
</feature>
<dbReference type="PANTHER" id="PTHR43285">
    <property type="entry name" value="ANTHRANILATE PHOSPHORIBOSYLTRANSFERASE"/>
    <property type="match status" value="1"/>
</dbReference>